<dbReference type="PROSITE" id="PS51898">
    <property type="entry name" value="TYR_RECOMBINASE"/>
    <property type="match status" value="1"/>
</dbReference>
<evidence type="ECO:0000313" key="4">
    <source>
        <dbReference type="Proteomes" id="UP000241964"/>
    </source>
</evidence>
<feature type="domain" description="Tyr recombinase" evidence="2">
    <location>
        <begin position="51"/>
        <end position="226"/>
    </location>
</feature>
<dbReference type="InterPro" id="IPR013762">
    <property type="entry name" value="Integrase-like_cat_sf"/>
</dbReference>
<dbReference type="CDD" id="cd01185">
    <property type="entry name" value="INTN1_C_like"/>
    <property type="match status" value="1"/>
</dbReference>
<dbReference type="Pfam" id="PF00589">
    <property type="entry name" value="Phage_integrase"/>
    <property type="match status" value="1"/>
</dbReference>
<dbReference type="GO" id="GO:0006310">
    <property type="term" value="P:DNA recombination"/>
    <property type="evidence" value="ECO:0007669"/>
    <property type="project" value="UniProtKB-KW"/>
</dbReference>
<gene>
    <name evidence="3" type="ORF">CLV60_12934</name>
</gene>
<dbReference type="GO" id="GO:0003677">
    <property type="term" value="F:DNA binding"/>
    <property type="evidence" value="ECO:0007669"/>
    <property type="project" value="InterPro"/>
</dbReference>
<sequence length="236" mass="27244">MRYSHKQYCLMFRKQFVKGKLLRPQKTEFLGQNFRKAEYKAVVKKLKHRLRAIKAESGDGVETNPTIEKIIKLRIVRDIFLFCCYNGLSYADVKNLSNSHIFSGFDGRRWITIKRQKTDVPSRIPLLPVPEAILKKYLGHVKCQNDRVLSVLSNQKMNAYLKEIGDVCGINKEITFHLAQHTFATTVTLANDVAIESISKMLGHKNIKTTQYYAKIVDKKISIVMISLTEKLHVMR</sequence>
<accession>A0A2P8FAQ5</accession>
<dbReference type="InterPro" id="IPR002104">
    <property type="entry name" value="Integrase_catalytic"/>
</dbReference>
<dbReference type="AlphaFoldDB" id="A0A2P8FAQ5"/>
<name>A0A2P8FAQ5_9BACT</name>
<dbReference type="SUPFAM" id="SSF56349">
    <property type="entry name" value="DNA breaking-rejoining enzymes"/>
    <property type="match status" value="1"/>
</dbReference>
<dbReference type="EMBL" id="PYAS01000029">
    <property type="protein sequence ID" value="PSL18805.1"/>
    <property type="molecule type" value="Genomic_DNA"/>
</dbReference>
<organism evidence="3 4">
    <name type="scientific">Dyadobacter jiangsuensis</name>
    <dbReference type="NCBI Taxonomy" id="1591085"/>
    <lineage>
        <taxon>Bacteria</taxon>
        <taxon>Pseudomonadati</taxon>
        <taxon>Bacteroidota</taxon>
        <taxon>Cytophagia</taxon>
        <taxon>Cytophagales</taxon>
        <taxon>Spirosomataceae</taxon>
        <taxon>Dyadobacter</taxon>
    </lineage>
</organism>
<evidence type="ECO:0000259" key="2">
    <source>
        <dbReference type="PROSITE" id="PS51898"/>
    </source>
</evidence>
<comment type="caution">
    <text evidence="3">The sequence shown here is derived from an EMBL/GenBank/DDBJ whole genome shotgun (WGS) entry which is preliminary data.</text>
</comment>
<reference evidence="3 4" key="1">
    <citation type="submission" date="2018-03" db="EMBL/GenBank/DDBJ databases">
        <title>Genomic Encyclopedia of Archaeal and Bacterial Type Strains, Phase II (KMG-II): from individual species to whole genera.</title>
        <authorList>
            <person name="Goeker M."/>
        </authorList>
    </citation>
    <scope>NUCLEOTIDE SEQUENCE [LARGE SCALE GENOMIC DNA]</scope>
    <source>
        <strain evidence="3 4">DSM 29057</strain>
    </source>
</reference>
<dbReference type="InterPro" id="IPR011010">
    <property type="entry name" value="DNA_brk_join_enz"/>
</dbReference>
<evidence type="ECO:0000313" key="3">
    <source>
        <dbReference type="EMBL" id="PSL18805.1"/>
    </source>
</evidence>
<dbReference type="GO" id="GO:0015074">
    <property type="term" value="P:DNA integration"/>
    <property type="evidence" value="ECO:0007669"/>
    <property type="project" value="InterPro"/>
</dbReference>
<dbReference type="Proteomes" id="UP000241964">
    <property type="component" value="Unassembled WGS sequence"/>
</dbReference>
<dbReference type="PANTHER" id="PTHR30349:SF64">
    <property type="entry name" value="PROPHAGE INTEGRASE INTD-RELATED"/>
    <property type="match status" value="1"/>
</dbReference>
<dbReference type="OrthoDB" id="1098628at2"/>
<protein>
    <submittedName>
        <fullName evidence="3">Phage integrase family protein</fullName>
    </submittedName>
</protein>
<keyword evidence="4" id="KW-1185">Reference proteome</keyword>
<dbReference type="InterPro" id="IPR050090">
    <property type="entry name" value="Tyrosine_recombinase_XerCD"/>
</dbReference>
<dbReference type="PANTHER" id="PTHR30349">
    <property type="entry name" value="PHAGE INTEGRASE-RELATED"/>
    <property type="match status" value="1"/>
</dbReference>
<dbReference type="Gene3D" id="1.10.443.10">
    <property type="entry name" value="Intergrase catalytic core"/>
    <property type="match status" value="1"/>
</dbReference>
<evidence type="ECO:0000256" key="1">
    <source>
        <dbReference type="ARBA" id="ARBA00023172"/>
    </source>
</evidence>
<dbReference type="RefSeq" id="WP_146151642.1">
    <property type="nucleotide sequence ID" value="NZ_PYAS01000029.1"/>
</dbReference>
<keyword evidence="1" id="KW-0233">DNA recombination</keyword>
<proteinExistence type="predicted"/>